<evidence type="ECO:0000256" key="1">
    <source>
        <dbReference type="SAM" id="Coils"/>
    </source>
</evidence>
<feature type="coiled-coil region" evidence="1">
    <location>
        <begin position="210"/>
        <end position="244"/>
    </location>
</feature>
<reference evidence="3 4" key="2">
    <citation type="submission" date="2016-08" db="EMBL/GenBank/DDBJ databases">
        <title>Pervasive Adenine N6-methylation of Active Genes in Fungi.</title>
        <authorList>
            <consortium name="DOE Joint Genome Institute"/>
            <person name="Mondo S.J."/>
            <person name="Dannebaum R.O."/>
            <person name="Kuo R.C."/>
            <person name="Labutti K."/>
            <person name="Haridas S."/>
            <person name="Kuo A."/>
            <person name="Salamov A."/>
            <person name="Ahrendt S.R."/>
            <person name="Lipzen A."/>
            <person name="Sullivan W."/>
            <person name="Andreopoulos W.B."/>
            <person name="Clum A."/>
            <person name="Lindquist E."/>
            <person name="Daum C."/>
            <person name="Ramamoorthy G.K."/>
            <person name="Gryganskyi A."/>
            <person name="Culley D."/>
            <person name="Magnuson J.K."/>
            <person name="James T.Y."/>
            <person name="O'Malley M.A."/>
            <person name="Stajich J.E."/>
            <person name="Spatafora J.W."/>
            <person name="Visel A."/>
            <person name="Grigoriev I.V."/>
        </authorList>
    </citation>
    <scope>NUCLEOTIDE SEQUENCE [LARGE SCALE GENOMIC DNA]</scope>
    <source>
        <strain evidence="4">finn</strain>
    </source>
</reference>
<feature type="compositionally biased region" description="Basic residues" evidence="2">
    <location>
        <begin position="331"/>
        <end position="376"/>
    </location>
</feature>
<dbReference type="Proteomes" id="UP000193719">
    <property type="component" value="Unassembled WGS sequence"/>
</dbReference>
<dbReference type="EMBL" id="MCFH01000024">
    <property type="protein sequence ID" value="ORX49355.1"/>
    <property type="molecule type" value="Genomic_DNA"/>
</dbReference>
<reference evidence="3 4" key="1">
    <citation type="submission" date="2016-08" db="EMBL/GenBank/DDBJ databases">
        <title>Genomes of anaerobic fungi encode conserved fungal cellulosomes for biomass hydrolysis.</title>
        <authorList>
            <consortium name="DOE Joint Genome Institute"/>
            <person name="Haitjema C.H."/>
            <person name="Gilmore S.P."/>
            <person name="Henske J.K."/>
            <person name="Solomon K.V."/>
            <person name="De Groot R."/>
            <person name="Kuo A."/>
            <person name="Mondo S.J."/>
            <person name="Salamov A.A."/>
            <person name="Labutti K."/>
            <person name="Zhao Z."/>
            <person name="Chiniquy J."/>
            <person name="Barry K."/>
            <person name="Brewer H.M."/>
            <person name="Purvine S.O."/>
            <person name="Wright A.T."/>
            <person name="Boxma B."/>
            <person name="Van Alen T."/>
            <person name="Hackstein J.H."/>
            <person name="Baker S.E."/>
            <person name="Grigoriev I.V."/>
            <person name="O'Malley M.A."/>
        </authorList>
    </citation>
    <scope>NUCLEOTIDE SEQUENCE [LARGE SCALE GENOMIC DNA]</scope>
    <source>
        <strain evidence="4">finn</strain>
    </source>
</reference>
<gene>
    <name evidence="3" type="ORF">BCR36DRAFT_370922</name>
</gene>
<comment type="caution">
    <text evidence="3">The sequence shown here is derived from an EMBL/GenBank/DDBJ whole genome shotgun (WGS) entry which is preliminary data.</text>
</comment>
<evidence type="ECO:0000256" key="2">
    <source>
        <dbReference type="SAM" id="MobiDB-lite"/>
    </source>
</evidence>
<dbReference type="OrthoDB" id="2163457at2759"/>
<name>A0A1Y1V7T9_9FUNG</name>
<accession>A0A1Y1V7T9</accession>
<organism evidence="3 4">
    <name type="scientific">Piromyces finnis</name>
    <dbReference type="NCBI Taxonomy" id="1754191"/>
    <lineage>
        <taxon>Eukaryota</taxon>
        <taxon>Fungi</taxon>
        <taxon>Fungi incertae sedis</taxon>
        <taxon>Chytridiomycota</taxon>
        <taxon>Chytridiomycota incertae sedis</taxon>
        <taxon>Neocallimastigomycetes</taxon>
        <taxon>Neocallimastigales</taxon>
        <taxon>Neocallimastigaceae</taxon>
        <taxon>Piromyces</taxon>
    </lineage>
</organism>
<evidence type="ECO:0000313" key="3">
    <source>
        <dbReference type="EMBL" id="ORX49355.1"/>
    </source>
</evidence>
<feature type="coiled-coil region" evidence="1">
    <location>
        <begin position="1023"/>
        <end position="1091"/>
    </location>
</feature>
<feature type="coiled-coil region" evidence="1">
    <location>
        <begin position="124"/>
        <end position="180"/>
    </location>
</feature>
<feature type="region of interest" description="Disordered" evidence="2">
    <location>
        <begin position="254"/>
        <end position="381"/>
    </location>
</feature>
<proteinExistence type="predicted"/>
<feature type="region of interest" description="Disordered" evidence="2">
    <location>
        <begin position="55"/>
        <end position="90"/>
    </location>
</feature>
<evidence type="ECO:0000313" key="4">
    <source>
        <dbReference type="Proteomes" id="UP000193719"/>
    </source>
</evidence>
<protein>
    <submittedName>
        <fullName evidence="3">Uncharacterized protein</fullName>
    </submittedName>
</protein>
<dbReference type="AlphaFoldDB" id="A0A1Y1V7T9"/>
<dbReference type="STRING" id="1754191.A0A1Y1V7T9"/>
<feature type="compositionally biased region" description="Basic residues" evidence="2">
    <location>
        <begin position="311"/>
        <end position="324"/>
    </location>
</feature>
<feature type="compositionally biased region" description="Polar residues" evidence="2">
    <location>
        <begin position="254"/>
        <end position="293"/>
    </location>
</feature>
<sequence>MESKDNKEEDNLNKIKENFIENNIETTKNNSFNSNQGFSRDKALNYIKYGTKALNDNFKPQSIIEEEDEENETKKNSEQNNKEGENENREFQLNRKSRIFLKNSKSYVALRDSYNIIQNQVMELTKKDQDNMQTENAKENTEKDIEYSNKKATEQSNGSIDNLEEEKKNIIQQFEDEDKSNNSLLPLTGNFTFKEYRKCHESISTPLDIINESNEKYHQLENSVNQAKEKLDKLMTEEENKMKKESISVINNINAEDSKNNTGGDSIRKTSFSSKHNSNRVLNSSRTTISSISQKEKISDSKSTISTGNRTHNRKKSGNNKQNKRSSSSSGKKKKRSGSSRGKRASSSKSRSRSPIKSKMKRQSRSRSISRSHSRGLSHLTNSFDSDSLLNNCNNSSSTIESAIEHEFSDLKEQILNGIGEFEEALNEFIEWKNSIIENNIPSNMKLEVTLLFSRLFRSKNIMLTPLFETLRKIDIYSKRWICQLKSKRSIENWTNLIEKFCKRNKLLMYKNCQYDANDFINSDGNGQTSKNINSNDRDYYEKKINYLKNKLHKYKEKFNVNESGSDSDGEKITKKKNKNKIKSISDQKNIPEDLFIRILNNEKRKLKSNNELFNRTLKKRRPRLRWDIKRRIAINNVRYKYLIQKSFRALPYLIQNLKDYITKGFWNGPHLFRNHYISEYNGELYTRTYYKKYTSPDIIPNHNSCTDLKALLKLSTKKVNPSLVRSNSFACGKEFPWINSRSLNETSFKETNKKVRDKMEKDLLGDDNQNIQLDDPVKNIDDYINNALNKDRKINSKNDLADLTKDQICDIITILYPDTESIVKIYNEDQPKFYVGSDDEYDQIEAMDNKAIKDEIKKTTNSTKLLNAVEDSEEEKEIDELDDIDWSNEILQEDIVYDRIKNNIDYSEDYIPWRSETEELYFNPYDTEQMSYSNDLKSKVREYLSNYNSNTVNGLSYKNRFDVKANISHKIKGEEGDIDEGIIGGGLGFDFEGKKGELTEYFDPEKTWFSLQDVMELTLLHAQQLETMNEEYNKKMDELNQKLKESENQILSFQIKNNDKNLIKEYLKKIEELQDTLEKRNKEVKMLQEENDYYRECAKEESYNTKIFNTIPQSHPIEGKPNIPEKIKIPNRIKKYSFFNRLEAFNTEKIKHHDRLLQEQMEKYLHDFEYRLSHEYRLNKPNPEYEKMLNKWRKTSQKLKAEFMPLQPGLQRPQFYKELKLHGIESPWGGKFHIPKEKQKEGNTVNYLNLFEIAKQTEAKNNFIQKNNS</sequence>
<keyword evidence="1" id="KW-0175">Coiled coil</keyword>
<feature type="compositionally biased region" description="Basic and acidic residues" evidence="2">
    <location>
        <begin position="72"/>
        <end position="90"/>
    </location>
</feature>
<feature type="compositionally biased region" description="Polar residues" evidence="2">
    <location>
        <begin position="301"/>
        <end position="310"/>
    </location>
</feature>
<keyword evidence="4" id="KW-1185">Reference proteome</keyword>